<sequence length="298" mass="34628">MKELTILHVNNDYLAFQRRFHYLVAHHKKLMNDSENFYHDLFFIDLKEHQKSFIKTYLNDFYMTGQNSIKNIDIDNLMKQLMNHMNNDLKIHTADDRYDHVKEIENLILESDRGDISIHDALNGVIFTAICTAQSSIYKIVERMSEVDAHYESKVIYFTAKSHIYDNDYAKALTITGNNNPVNAQPQFQESSTAVKMLAEWHVDLRHIHTGVIIALAKNSLSDICIKSLKTNFFCNTCVKAGIMHKYLITSMPRAVRPMEQIHIDLVGDGYTLSNTDNHFIEFHQGIKYFILITNDMM</sequence>
<dbReference type="AlphaFoldDB" id="A0A0A2VKB1"/>
<dbReference type="VEuPathDB" id="FungiDB:PAAG_12010"/>
<evidence type="ECO:0000313" key="1">
    <source>
        <dbReference type="EMBL" id="KGQ01329.1"/>
    </source>
</evidence>
<dbReference type="EMBL" id="KN294004">
    <property type="protein sequence ID" value="KGQ01329.1"/>
    <property type="molecule type" value="Genomic_DNA"/>
</dbReference>
<reference evidence="1 2" key="1">
    <citation type="journal article" date="2011" name="PLoS Genet.">
        <title>Comparative genomic analysis of human fungal pathogens causing paracoccidioidomycosis.</title>
        <authorList>
            <person name="Desjardins C.A."/>
            <person name="Champion M.D."/>
            <person name="Holder J.W."/>
            <person name="Muszewska A."/>
            <person name="Goldberg J."/>
            <person name="Bailao A.M."/>
            <person name="Brigido M.M."/>
            <person name="Ferreira M.E."/>
            <person name="Garcia A.M."/>
            <person name="Grynberg M."/>
            <person name="Gujja S."/>
            <person name="Heiman D.I."/>
            <person name="Henn M.R."/>
            <person name="Kodira C.D."/>
            <person name="Leon-Narvaez H."/>
            <person name="Longo L.V."/>
            <person name="Ma L.J."/>
            <person name="Malavazi I."/>
            <person name="Matsuo A.L."/>
            <person name="Morais F.V."/>
            <person name="Pereira M."/>
            <person name="Rodriguez-Brito S."/>
            <person name="Sakthikumar S."/>
            <person name="Salem-Izacc S.M."/>
            <person name="Sykes S.M."/>
            <person name="Teixeira M.M."/>
            <person name="Vallejo M.C."/>
            <person name="Walter M.E."/>
            <person name="Yandava C."/>
            <person name="Young S."/>
            <person name="Zeng Q."/>
            <person name="Zucker J."/>
            <person name="Felipe M.S."/>
            <person name="Goldman G.H."/>
            <person name="Haas B.J."/>
            <person name="McEwen J.G."/>
            <person name="Nino-Vega G."/>
            <person name="Puccia R."/>
            <person name="San-Blas G."/>
            <person name="Soares C.M."/>
            <person name="Birren B.W."/>
            <person name="Cuomo C.A."/>
        </authorList>
    </citation>
    <scope>NUCLEOTIDE SEQUENCE [LARGE SCALE GENOMIC DNA]</scope>
    <source>
        <strain evidence="2">ATCC MYA-826 / Pb01</strain>
    </source>
</reference>
<dbReference type="RefSeq" id="XP_015702863.1">
    <property type="nucleotide sequence ID" value="XM_015847560.1"/>
</dbReference>
<evidence type="ECO:0000313" key="2">
    <source>
        <dbReference type="Proteomes" id="UP000002059"/>
    </source>
</evidence>
<organism evidence="1 2">
    <name type="scientific">Paracoccidioides lutzii (strain ATCC MYA-826 / Pb01)</name>
    <name type="common">Paracoccidioides brasiliensis</name>
    <dbReference type="NCBI Taxonomy" id="502779"/>
    <lineage>
        <taxon>Eukaryota</taxon>
        <taxon>Fungi</taxon>
        <taxon>Dikarya</taxon>
        <taxon>Ascomycota</taxon>
        <taxon>Pezizomycotina</taxon>
        <taxon>Eurotiomycetes</taxon>
        <taxon>Eurotiomycetidae</taxon>
        <taxon>Onygenales</taxon>
        <taxon>Ajellomycetaceae</taxon>
        <taxon>Paracoccidioides</taxon>
    </lineage>
</organism>
<dbReference type="GeneID" id="26970807"/>
<gene>
    <name evidence="1" type="ORF">PAAG_12010</name>
</gene>
<dbReference type="OrthoDB" id="4252713at2759"/>
<name>A0A0A2VKB1_PARBA</name>
<dbReference type="HOGENOM" id="CLU_934146_0_0_1"/>
<protein>
    <submittedName>
        <fullName evidence="1">Uncharacterized protein</fullName>
    </submittedName>
</protein>
<proteinExistence type="predicted"/>
<dbReference type="Proteomes" id="UP000002059">
    <property type="component" value="Partially assembled WGS sequence"/>
</dbReference>
<dbReference type="KEGG" id="pbl:PAAG_12010"/>
<accession>A0A0A2VKB1</accession>
<keyword evidence="2" id="KW-1185">Reference proteome</keyword>